<keyword evidence="2" id="KW-1185">Reference proteome</keyword>
<gene>
    <name evidence="1" type="ORF">WKI67_12535</name>
</gene>
<protein>
    <submittedName>
        <fullName evidence="1">RICIN domain-containing protein</fullName>
    </submittedName>
</protein>
<evidence type="ECO:0000313" key="1">
    <source>
        <dbReference type="EMBL" id="MEJ8634215.1"/>
    </source>
</evidence>
<comment type="caution">
    <text evidence="1">The sequence shown here is derived from an EMBL/GenBank/DDBJ whole genome shotgun (WGS) entry which is preliminary data.</text>
</comment>
<name>A0ACC6PSB7_9ACTN</name>
<accession>A0ACC6PSB7</accession>
<reference evidence="1" key="1">
    <citation type="submission" date="2024-03" db="EMBL/GenBank/DDBJ databases">
        <title>Novel Streptomyces species of biotechnological and ecological value are a feature of Machair soil.</title>
        <authorList>
            <person name="Prole J.R."/>
            <person name="Goodfellow M."/>
            <person name="Allenby N."/>
            <person name="Ward A.C."/>
        </authorList>
    </citation>
    <scope>NUCLEOTIDE SEQUENCE</scope>
    <source>
        <strain evidence="1">MS2.AVA.5</strain>
    </source>
</reference>
<proteinExistence type="predicted"/>
<organism evidence="1 2">
    <name type="scientific">Streptomyces achmelvichensis</name>
    <dbReference type="NCBI Taxonomy" id="3134111"/>
    <lineage>
        <taxon>Bacteria</taxon>
        <taxon>Bacillati</taxon>
        <taxon>Actinomycetota</taxon>
        <taxon>Actinomycetes</taxon>
        <taxon>Kitasatosporales</taxon>
        <taxon>Streptomycetaceae</taxon>
        <taxon>Streptomyces</taxon>
    </lineage>
</organism>
<sequence>MMARITSSKTFRRTMAVATASLALIGGSLVMGQPASADTFSARLMNSATRLCMDGSGAAGPGAAVIQWECNGGSNQHWYTSTDSRGRQTIVNSASGLCLDRHDDTRLGAKLILWHCNSTWNQVFSGGGYGNPLVNTPSGHVIDVPGGTGVWGTQLIMWERNGGSNQGWWRV</sequence>
<dbReference type="EMBL" id="JBBKAJ010000022">
    <property type="protein sequence ID" value="MEJ8634215.1"/>
    <property type="molecule type" value="Genomic_DNA"/>
</dbReference>
<evidence type="ECO:0000313" key="2">
    <source>
        <dbReference type="Proteomes" id="UP001377168"/>
    </source>
</evidence>
<dbReference type="Proteomes" id="UP001377168">
    <property type="component" value="Unassembled WGS sequence"/>
</dbReference>